<proteinExistence type="predicted"/>
<evidence type="ECO:0000313" key="2">
    <source>
        <dbReference type="EMBL" id="CEG11695.1"/>
    </source>
</evidence>
<dbReference type="EMBL" id="CCXY01000072">
    <property type="protein sequence ID" value="CEG11695.1"/>
    <property type="molecule type" value="Genomic_DNA"/>
</dbReference>
<evidence type="ECO:0000313" key="1">
    <source>
        <dbReference type="EMBL" id="CEG11089.1"/>
    </source>
</evidence>
<protein>
    <submittedName>
        <fullName evidence="2">Uncharacterized protein</fullName>
    </submittedName>
</protein>
<accession>A0A098E9M9</accession>
<gene>
    <name evidence="1" type="ORF">MSIBF_A1120008</name>
    <name evidence="2" type="ORF">MSIBF_A1630006</name>
</gene>
<organism evidence="2">
    <name type="scientific">groundwater metagenome</name>
    <dbReference type="NCBI Taxonomy" id="717931"/>
    <lineage>
        <taxon>unclassified sequences</taxon>
        <taxon>metagenomes</taxon>
        <taxon>ecological metagenomes</taxon>
    </lineage>
</organism>
<reference evidence="2" key="1">
    <citation type="submission" date="2014-09" db="EMBL/GenBank/DDBJ databases">
        <authorList>
            <person name="Probst J Alexander"/>
        </authorList>
    </citation>
    <scope>NUCLEOTIDE SEQUENCE</scope>
</reference>
<dbReference type="AlphaFoldDB" id="A0A098E9M9"/>
<sequence>MSMHIKNIFDEAEIDKSSTVKEFLIIQNEGGQ</sequence>
<name>A0A098E9M9_9ZZZZ</name>
<dbReference type="EMBL" id="CCXY01000016">
    <property type="protein sequence ID" value="CEG11089.1"/>
    <property type="molecule type" value="Genomic_DNA"/>
</dbReference>